<keyword evidence="10" id="KW-1185">Reference proteome</keyword>
<dbReference type="Proteomes" id="UP000192472">
    <property type="component" value="Unassembled WGS sequence"/>
</dbReference>
<evidence type="ECO:0000256" key="1">
    <source>
        <dbReference type="ARBA" id="ARBA00007718"/>
    </source>
</evidence>
<dbReference type="GO" id="GO:0005737">
    <property type="term" value="C:cytoplasm"/>
    <property type="evidence" value="ECO:0007669"/>
    <property type="project" value="UniProtKB-SubCell"/>
</dbReference>
<comment type="catalytic activity">
    <reaction evidence="6">
        <text>Fe-coproporphyrin III + 2 H(+) = coproporphyrin III + Fe(2+)</text>
        <dbReference type="Rhea" id="RHEA:49572"/>
        <dbReference type="ChEBI" id="CHEBI:15378"/>
        <dbReference type="ChEBI" id="CHEBI:29033"/>
        <dbReference type="ChEBI" id="CHEBI:68438"/>
        <dbReference type="ChEBI" id="CHEBI:131725"/>
        <dbReference type="EC" id="4.99.1.9"/>
    </reaction>
    <physiologicalReaction direction="right-to-left" evidence="6">
        <dbReference type="Rhea" id="RHEA:49574"/>
    </physiologicalReaction>
</comment>
<keyword evidence="7" id="KW-0479">Metal-binding</keyword>
<evidence type="ECO:0000256" key="6">
    <source>
        <dbReference type="ARBA" id="ARBA00024536"/>
    </source>
</evidence>
<comment type="catalytic activity">
    <reaction evidence="7">
        <text>heme b + 2 H(+) = protoporphyrin IX + Fe(2+)</text>
        <dbReference type="Rhea" id="RHEA:22584"/>
        <dbReference type="ChEBI" id="CHEBI:15378"/>
        <dbReference type="ChEBI" id="CHEBI:29033"/>
        <dbReference type="ChEBI" id="CHEBI:57306"/>
        <dbReference type="ChEBI" id="CHEBI:60344"/>
        <dbReference type="EC" id="4.98.1.1"/>
    </reaction>
</comment>
<evidence type="ECO:0000256" key="2">
    <source>
        <dbReference type="ARBA" id="ARBA00023004"/>
    </source>
</evidence>
<dbReference type="InterPro" id="IPR033644">
    <property type="entry name" value="Ferrochelatase_C"/>
</dbReference>
<proteinExistence type="inferred from homology"/>
<sequence>MLLAPGVPHLELFLLFGSIHILFFLCAIENNSMAKKGILLVNLGTPDSPSVKDVRKYLREFLMDERVIDIPFLSRWFLVNVIIATFRSPKSAKEYQKLWDERGSPLKYYGEDLTEAVQQQLGNDYQVELAMRYQNPSIREGLDKLKKAGINHIKVIPLFPQYASASNGSVVQKVMEIVSSWQVVPKIDFEGPFFDHPKLLEAIAQNAKIWMDEHDYDHFLFSYHGLPERQILKAEISTCQLGDCCNSCHSQNRYCYRAQCFETTRLMTKKLGLPEDKVSTAFQSRLGKDPWIKPYTDEVLTELAKAGHKKVLAFSPAFVADCLETTFEVGQTYKEDFLALGGERWDLVESLNVHPSWIDCVCELAKS</sequence>
<dbReference type="EC" id="4.98.1.1" evidence="7"/>
<comment type="pathway">
    <text evidence="7">Porphyrin-containing compound metabolism; protoheme biosynthesis; protoheme from protoporphyrin-IX: step 1/1.</text>
</comment>
<dbReference type="HAMAP" id="MF_00323">
    <property type="entry name" value="Ferrochelatase"/>
    <property type="match status" value="1"/>
</dbReference>
<comment type="similarity">
    <text evidence="1 7 8">Belongs to the ferrochelatase family.</text>
</comment>
<dbReference type="AlphaFoldDB" id="A0A1W2GFL4"/>
<organism evidence="9 10">
    <name type="scientific">Reichenbachiella faecimaris</name>
    <dbReference type="NCBI Taxonomy" id="692418"/>
    <lineage>
        <taxon>Bacteria</taxon>
        <taxon>Pseudomonadati</taxon>
        <taxon>Bacteroidota</taxon>
        <taxon>Cytophagia</taxon>
        <taxon>Cytophagales</taxon>
        <taxon>Reichenbachiellaceae</taxon>
        <taxon>Reichenbachiella</taxon>
    </lineage>
</organism>
<dbReference type="GO" id="GO:0006783">
    <property type="term" value="P:heme biosynthetic process"/>
    <property type="evidence" value="ECO:0007669"/>
    <property type="project" value="UniProtKB-UniRule"/>
</dbReference>
<dbReference type="InterPro" id="IPR033659">
    <property type="entry name" value="Ferrochelatase_N"/>
</dbReference>
<keyword evidence="7" id="KW-0963">Cytoplasm</keyword>
<keyword evidence="2 7" id="KW-0408">Iron</keyword>
<keyword evidence="3 7" id="KW-0350">Heme biosynthesis</keyword>
<dbReference type="GO" id="GO:0004325">
    <property type="term" value="F:ferrochelatase activity"/>
    <property type="evidence" value="ECO:0007669"/>
    <property type="project" value="UniProtKB-UniRule"/>
</dbReference>
<dbReference type="GO" id="GO:0046872">
    <property type="term" value="F:metal ion binding"/>
    <property type="evidence" value="ECO:0007669"/>
    <property type="project" value="UniProtKB-KW"/>
</dbReference>
<keyword evidence="4 7" id="KW-0456">Lyase</keyword>
<protein>
    <recommendedName>
        <fullName evidence="7">Ferrochelatase</fullName>
        <ecNumber evidence="7">4.98.1.1</ecNumber>
    </recommendedName>
    <alternativeName>
        <fullName evidence="7">Heme synthase</fullName>
    </alternativeName>
    <alternativeName>
        <fullName evidence="7">Protoheme ferro-lyase</fullName>
    </alternativeName>
</protein>
<dbReference type="InterPro" id="IPR001015">
    <property type="entry name" value="Ferrochelatase"/>
</dbReference>
<gene>
    <name evidence="7" type="primary">hemH</name>
    <name evidence="9" type="ORF">SAMN04488029_2320</name>
</gene>
<evidence type="ECO:0000313" key="9">
    <source>
        <dbReference type="EMBL" id="SMD35066.1"/>
    </source>
</evidence>
<evidence type="ECO:0000313" key="10">
    <source>
        <dbReference type="Proteomes" id="UP000192472"/>
    </source>
</evidence>
<evidence type="ECO:0000256" key="7">
    <source>
        <dbReference type="HAMAP-Rule" id="MF_00323"/>
    </source>
</evidence>
<feature type="binding site" evidence="7">
    <location>
        <position position="224"/>
    </location>
    <ligand>
        <name>Fe(2+)</name>
        <dbReference type="ChEBI" id="CHEBI:29033"/>
    </ligand>
</feature>
<dbReference type="PANTHER" id="PTHR11108">
    <property type="entry name" value="FERROCHELATASE"/>
    <property type="match status" value="1"/>
</dbReference>
<accession>A0A1W2GFL4</accession>
<evidence type="ECO:0000256" key="5">
    <source>
        <dbReference type="ARBA" id="ARBA00023244"/>
    </source>
</evidence>
<reference evidence="9 10" key="1">
    <citation type="submission" date="2017-04" db="EMBL/GenBank/DDBJ databases">
        <authorList>
            <person name="Afonso C.L."/>
            <person name="Miller P.J."/>
            <person name="Scott M.A."/>
            <person name="Spackman E."/>
            <person name="Goraichik I."/>
            <person name="Dimitrov K.M."/>
            <person name="Suarez D.L."/>
            <person name="Swayne D.E."/>
        </authorList>
    </citation>
    <scope>NUCLEOTIDE SEQUENCE [LARGE SCALE GENOMIC DNA]</scope>
    <source>
        <strain evidence="9 10">DSM 26133</strain>
    </source>
</reference>
<evidence type="ECO:0000256" key="3">
    <source>
        <dbReference type="ARBA" id="ARBA00023133"/>
    </source>
</evidence>
<comment type="subcellular location">
    <subcellularLocation>
        <location evidence="7">Cytoplasm</location>
    </subcellularLocation>
</comment>
<dbReference type="NCBIfam" id="TIGR00109">
    <property type="entry name" value="hemH"/>
    <property type="match status" value="1"/>
</dbReference>
<comment type="function">
    <text evidence="7">Catalyzes the ferrous insertion into protoporphyrin IX.</text>
</comment>
<evidence type="ECO:0000256" key="4">
    <source>
        <dbReference type="ARBA" id="ARBA00023239"/>
    </source>
</evidence>
<dbReference type="Pfam" id="PF00762">
    <property type="entry name" value="Ferrochelatase"/>
    <property type="match status" value="1"/>
</dbReference>
<dbReference type="CDD" id="cd03411">
    <property type="entry name" value="Ferrochelatase_N"/>
    <property type="match status" value="1"/>
</dbReference>
<name>A0A1W2GFL4_REIFA</name>
<dbReference type="STRING" id="692418.SAMN04488029_2320"/>
<feature type="binding site" evidence="7">
    <location>
        <position position="324"/>
    </location>
    <ligand>
        <name>Fe(2+)</name>
        <dbReference type="ChEBI" id="CHEBI:29033"/>
    </ligand>
</feature>
<dbReference type="UniPathway" id="UPA00252">
    <property type="reaction ID" value="UER00325"/>
</dbReference>
<dbReference type="EMBL" id="FWYF01000002">
    <property type="protein sequence ID" value="SMD35066.1"/>
    <property type="molecule type" value="Genomic_DNA"/>
</dbReference>
<dbReference type="Gene3D" id="3.40.50.1400">
    <property type="match status" value="2"/>
</dbReference>
<evidence type="ECO:0000256" key="8">
    <source>
        <dbReference type="RuleBase" id="RU004185"/>
    </source>
</evidence>
<keyword evidence="5 7" id="KW-0627">Porphyrin biosynthesis</keyword>
<dbReference type="CDD" id="cd00419">
    <property type="entry name" value="Ferrochelatase_C"/>
    <property type="match status" value="1"/>
</dbReference>
<dbReference type="PANTHER" id="PTHR11108:SF1">
    <property type="entry name" value="FERROCHELATASE, MITOCHONDRIAL"/>
    <property type="match status" value="1"/>
</dbReference>
<dbReference type="SUPFAM" id="SSF53800">
    <property type="entry name" value="Chelatase"/>
    <property type="match status" value="1"/>
</dbReference>